<organism evidence="2 3">
    <name type="scientific">Marchantia polymorpha subsp. ruderalis</name>
    <dbReference type="NCBI Taxonomy" id="1480154"/>
    <lineage>
        <taxon>Eukaryota</taxon>
        <taxon>Viridiplantae</taxon>
        <taxon>Streptophyta</taxon>
        <taxon>Embryophyta</taxon>
        <taxon>Marchantiophyta</taxon>
        <taxon>Marchantiopsida</taxon>
        <taxon>Marchantiidae</taxon>
        <taxon>Marchantiales</taxon>
        <taxon>Marchantiaceae</taxon>
        <taxon>Marchantia</taxon>
    </lineage>
</organism>
<gene>
    <name evidence="2" type="ORF">Mp_5g20230</name>
</gene>
<proteinExistence type="predicted"/>
<dbReference type="AlphaFoldDB" id="A0AAF6BKC2"/>
<dbReference type="Proteomes" id="UP001162541">
    <property type="component" value="Chromosome 5"/>
</dbReference>
<feature type="region of interest" description="Disordered" evidence="1">
    <location>
        <begin position="332"/>
        <end position="358"/>
    </location>
</feature>
<protein>
    <submittedName>
        <fullName evidence="2">Uncharacterized protein</fullName>
    </submittedName>
</protein>
<evidence type="ECO:0000256" key="1">
    <source>
        <dbReference type="SAM" id="MobiDB-lite"/>
    </source>
</evidence>
<name>A0AAF6BKC2_MARPO</name>
<evidence type="ECO:0000313" key="3">
    <source>
        <dbReference type="Proteomes" id="UP001162541"/>
    </source>
</evidence>
<evidence type="ECO:0000313" key="2">
    <source>
        <dbReference type="EMBL" id="BBN12456.1"/>
    </source>
</evidence>
<accession>A0AAF6BKC2</accession>
<reference evidence="3" key="1">
    <citation type="journal article" date="2020" name="Curr. Biol.">
        <title>Chromatin organization in early land plants reveals an ancestral association between H3K27me3, transposons, and constitutive heterochromatin.</title>
        <authorList>
            <person name="Montgomery S.A."/>
            <person name="Tanizawa Y."/>
            <person name="Galik B."/>
            <person name="Wang N."/>
            <person name="Ito T."/>
            <person name="Mochizuki T."/>
            <person name="Akimcheva S."/>
            <person name="Bowman J.L."/>
            <person name="Cognat V."/>
            <person name="Marechal-Drouard L."/>
            <person name="Ekker H."/>
            <person name="Hong S.F."/>
            <person name="Kohchi T."/>
            <person name="Lin S.S."/>
            <person name="Liu L.D."/>
            <person name="Nakamura Y."/>
            <person name="Valeeva L.R."/>
            <person name="Shakirov E.V."/>
            <person name="Shippen D.E."/>
            <person name="Wei W.L."/>
            <person name="Yagura M."/>
            <person name="Yamaoka S."/>
            <person name="Yamato K.T."/>
            <person name="Liu C."/>
            <person name="Berger F."/>
        </authorList>
    </citation>
    <scope>NUCLEOTIDE SEQUENCE [LARGE SCALE GENOMIC DNA]</scope>
    <source>
        <strain evidence="3">Tak-1</strain>
    </source>
</reference>
<sequence>MAMAIIEDYMDSPTPSRPAPKLSPFIRADHRDRELEMKQLILEAWHSEGETYISDLATLMRKDYVDRRDKFVVNEPISDEWECMNHEKTTELSAVIIEDYMDSPTPSRPAPKLSPFIRADHRDRELEMKQLILEAWHSEGETYISDLATLMRKDYVDRRDKFVVNEPISDEWECMNHEKTTELSAVIIEDYMDPATPSRPDPKLSPFIRADHRDRELEMKQLILEAWHAEGDAYISDLATLMRKDYIDRKDKFVVNEPISDEWECMNHGKTTELSAIMEKKYGSFGASAQSSHSTSEPDVTASVGSNMTHPQNIESSYISKDWISISSCPKKGIKRSNAADKESENSSSSRKAGRWLP</sequence>
<dbReference type="EMBL" id="AP019870">
    <property type="protein sequence ID" value="BBN12456.1"/>
    <property type="molecule type" value="Genomic_DNA"/>
</dbReference>
<feature type="region of interest" description="Disordered" evidence="1">
    <location>
        <begin position="287"/>
        <end position="311"/>
    </location>
</feature>